<dbReference type="Proteomes" id="UP000221879">
    <property type="component" value="Segment"/>
</dbReference>
<dbReference type="EMBL" id="KT365400">
    <property type="protein sequence ID" value="ALF51296.1"/>
    <property type="molecule type" value="Genomic_DNA"/>
</dbReference>
<evidence type="ECO:0000313" key="1">
    <source>
        <dbReference type="EMBL" id="ALF51296.1"/>
    </source>
</evidence>
<sequence>MVQGMSRYSERHQHAATCAHNGCEDPASKLEIRNGVLNWFCERHVQQ</sequence>
<proteinExistence type="predicted"/>
<gene>
    <name evidence="1" type="ORF">SEA_ERNIEJ_232</name>
</gene>
<accession>A0A0N9EQQ4</accession>
<protein>
    <submittedName>
        <fullName evidence="1">Uncharacterized protein</fullName>
    </submittedName>
</protein>
<evidence type="ECO:0000313" key="2">
    <source>
        <dbReference type="Proteomes" id="UP000221879"/>
    </source>
</evidence>
<name>A0A0N9EQQ4_9CAUD</name>
<organism evidence="1 2">
    <name type="scientific">Mycobacterium phage ErnieJ</name>
    <dbReference type="NCBI Taxonomy" id="1701802"/>
    <lineage>
        <taxon>Viruses</taxon>
        <taxon>Duplodnaviria</taxon>
        <taxon>Heunggongvirae</taxon>
        <taxon>Uroviricota</taxon>
        <taxon>Caudoviricetes</taxon>
        <taxon>Ceeclamvirinae</taxon>
        <taxon>Bixzunavirus</taxon>
        <taxon>Bixzunavirus Bxz1</taxon>
    </lineage>
</organism>
<reference evidence="1 2" key="1">
    <citation type="submission" date="2015-08" db="EMBL/GenBank/DDBJ databases">
        <authorList>
            <person name="Baig H."/>
            <person name="Bute M."/>
            <person name="Clinton T."/>
            <person name="Fahad M."/>
            <person name="Farrakhan K."/>
            <person name="Grady N."/>
            <person name="Guthrie N."/>
            <person name="Hafid R."/>
            <person name="Harvey J."/>
            <person name="Hunnicutt K."/>
            <person name="Larsen V."/>
            <person name="London L."/>
            <person name="Mark R."/>
            <person name="Mcduffie T."/>
            <person name="Mcgee E."/>
            <person name="Pailin J."/>
            <person name="Peacock B."/>
            <person name="Robinson C."/>
            <person name="Thomas A."/>
            <person name="Serrano M.G."/>
            <person name="Buck G."/>
            <person name="Lee V."/>
            <person name="Wang Y."/>
            <person name="Carvalho R."/>
            <person name="Voegtly L."/>
            <person name="Shi R."/>
            <person name="Duckworth R."/>
            <person name="Johnson A."/>
            <person name="Loviza R."/>
            <person name="Walstead R."/>
            <person name="Shah Z."/>
            <person name="Kiflezghi M."/>
            <person name="Wade K."/>
            <person name="Delesalle V.A."/>
            <person name="Bradley K.W."/>
            <person name="Asai D.J."/>
            <person name="Bowman C.A."/>
            <person name="Russell D.A."/>
            <person name="Pope W.H."/>
            <person name="Jacobs-Sera D."/>
            <person name="Hendrix R.W."/>
            <person name="Hatfull G.F."/>
        </authorList>
    </citation>
    <scope>NUCLEOTIDE SEQUENCE [LARGE SCALE GENOMIC DNA]</scope>
</reference>